<comment type="caution">
    <text evidence="6">The sequence shown here is derived from an EMBL/GenBank/DDBJ whole genome shotgun (WGS) entry which is preliminary data.</text>
</comment>
<dbReference type="GO" id="GO:0016020">
    <property type="term" value="C:membrane"/>
    <property type="evidence" value="ECO:0007669"/>
    <property type="project" value="UniProtKB-SubCell"/>
</dbReference>
<dbReference type="GO" id="GO:0005794">
    <property type="term" value="C:Golgi apparatus"/>
    <property type="evidence" value="ECO:0007669"/>
    <property type="project" value="TreeGrafter"/>
</dbReference>
<dbReference type="AlphaFoldDB" id="A0A426ZBR2"/>
<dbReference type="GO" id="GO:0032472">
    <property type="term" value="P:Golgi calcium ion transport"/>
    <property type="evidence" value="ECO:0007669"/>
    <property type="project" value="TreeGrafter"/>
</dbReference>
<evidence type="ECO:0000313" key="6">
    <source>
        <dbReference type="EMBL" id="RRT61438.1"/>
    </source>
</evidence>
<evidence type="ECO:0000256" key="5">
    <source>
        <dbReference type="ARBA" id="ARBA00023136"/>
    </source>
</evidence>
<evidence type="ECO:0000256" key="4">
    <source>
        <dbReference type="ARBA" id="ARBA00022989"/>
    </source>
</evidence>
<organism evidence="6 7">
    <name type="scientific">Ensete ventricosum</name>
    <name type="common">Abyssinian banana</name>
    <name type="synonym">Musa ensete</name>
    <dbReference type="NCBI Taxonomy" id="4639"/>
    <lineage>
        <taxon>Eukaryota</taxon>
        <taxon>Viridiplantae</taxon>
        <taxon>Streptophyta</taxon>
        <taxon>Embryophyta</taxon>
        <taxon>Tracheophyta</taxon>
        <taxon>Spermatophyta</taxon>
        <taxon>Magnoliopsida</taxon>
        <taxon>Liliopsida</taxon>
        <taxon>Zingiberales</taxon>
        <taxon>Musaceae</taxon>
        <taxon>Ensete</taxon>
    </lineage>
</organism>
<gene>
    <name evidence="6" type="ORF">B296_00015364</name>
</gene>
<dbReference type="GO" id="GO:0015085">
    <property type="term" value="F:calcium ion transmembrane transporter activity"/>
    <property type="evidence" value="ECO:0007669"/>
    <property type="project" value="TreeGrafter"/>
</dbReference>
<keyword evidence="4" id="KW-1133">Transmembrane helix</keyword>
<keyword evidence="5" id="KW-0472">Membrane</keyword>
<dbReference type="EMBL" id="AMZH03007382">
    <property type="protein sequence ID" value="RRT61438.1"/>
    <property type="molecule type" value="Genomic_DNA"/>
</dbReference>
<proteinExistence type="inferred from homology"/>
<dbReference type="GO" id="GO:0032468">
    <property type="term" value="P:Golgi calcium ion homeostasis"/>
    <property type="evidence" value="ECO:0007669"/>
    <property type="project" value="TreeGrafter"/>
</dbReference>
<dbReference type="InterPro" id="IPR001727">
    <property type="entry name" value="GDT1-like"/>
</dbReference>
<dbReference type="GO" id="GO:0005384">
    <property type="term" value="F:manganese ion transmembrane transporter activity"/>
    <property type="evidence" value="ECO:0007669"/>
    <property type="project" value="TreeGrafter"/>
</dbReference>
<evidence type="ECO:0000256" key="1">
    <source>
        <dbReference type="ARBA" id="ARBA00004141"/>
    </source>
</evidence>
<evidence type="ECO:0000313" key="7">
    <source>
        <dbReference type="Proteomes" id="UP000287651"/>
    </source>
</evidence>
<sequence>MKMRVDDDCLTVSCAIDQGFTKSLAMTVLSEIGDKTFFAAAVNLYSLSSFYNGVALEQISRRWSHHLTTVLFFGFGLWSLWEGFTEEGEAEELKEVEAKLNADWKAETGSKKGDSKNAVNAFCHDQVRDDLKKHQRPFLTQFFSPVFLKVIVLVTRLKLIKKINVLFCHANCPATLITQAFSITFFGEWGDKSQVTLNVDLLRLFGCSGQAFCTTAAVLGGKSLASQISEKMVSRCPLFSIIPEMFQNTTLSFGSLMHSLIRLIGCTLQRRTFHNIWSAFLSISNRRRVMNPA</sequence>
<dbReference type="PANTHER" id="PTHR12608:SF1">
    <property type="entry name" value="TRANSMEMBRANE PROTEIN 165"/>
    <property type="match status" value="1"/>
</dbReference>
<evidence type="ECO:0000256" key="2">
    <source>
        <dbReference type="ARBA" id="ARBA00009190"/>
    </source>
</evidence>
<keyword evidence="3" id="KW-0812">Transmembrane</keyword>
<comment type="similarity">
    <text evidence="2">Belongs to the GDT1 family.</text>
</comment>
<dbReference type="Proteomes" id="UP000287651">
    <property type="component" value="Unassembled WGS sequence"/>
</dbReference>
<evidence type="ECO:0000256" key="3">
    <source>
        <dbReference type="ARBA" id="ARBA00022692"/>
    </source>
</evidence>
<accession>A0A426ZBR2</accession>
<dbReference type="PANTHER" id="PTHR12608">
    <property type="entry name" value="TRANSMEMBRANE PROTEIN HTP-1 RELATED"/>
    <property type="match status" value="1"/>
</dbReference>
<name>A0A426ZBR2_ENSVE</name>
<comment type="subcellular location">
    <subcellularLocation>
        <location evidence="1">Membrane</location>
        <topology evidence="1">Multi-pass membrane protein</topology>
    </subcellularLocation>
</comment>
<protein>
    <submittedName>
        <fullName evidence="6">Uncharacterized protein</fullName>
    </submittedName>
</protein>
<reference evidence="6 7" key="1">
    <citation type="journal article" date="2014" name="Agronomy (Basel)">
        <title>A Draft Genome Sequence for Ensete ventricosum, the Drought-Tolerant Tree Against Hunger.</title>
        <authorList>
            <person name="Harrison J."/>
            <person name="Moore K.A."/>
            <person name="Paszkiewicz K."/>
            <person name="Jones T."/>
            <person name="Grant M."/>
            <person name="Ambacheew D."/>
            <person name="Muzemil S."/>
            <person name="Studholme D.J."/>
        </authorList>
    </citation>
    <scope>NUCLEOTIDE SEQUENCE [LARGE SCALE GENOMIC DNA]</scope>
</reference>